<feature type="compositionally biased region" description="Basic residues" evidence="2">
    <location>
        <begin position="212"/>
        <end position="223"/>
    </location>
</feature>
<feature type="region of interest" description="Disordered" evidence="2">
    <location>
        <begin position="1239"/>
        <end position="1274"/>
    </location>
</feature>
<name>A0A9D1WEP0_9GAMM</name>
<dbReference type="EMBL" id="DXEV01000180">
    <property type="protein sequence ID" value="HIX57615.1"/>
    <property type="molecule type" value="Genomic_DNA"/>
</dbReference>
<feature type="transmembrane region" description="Helical" evidence="3">
    <location>
        <begin position="6"/>
        <end position="28"/>
    </location>
</feature>
<feature type="compositionally biased region" description="Low complexity" evidence="2">
    <location>
        <begin position="908"/>
        <end position="922"/>
    </location>
</feature>
<feature type="compositionally biased region" description="Polar residues" evidence="2">
    <location>
        <begin position="897"/>
        <end position="907"/>
    </location>
</feature>
<feature type="compositionally biased region" description="Polar residues" evidence="2">
    <location>
        <begin position="845"/>
        <end position="859"/>
    </location>
</feature>
<feature type="region of interest" description="Disordered" evidence="2">
    <location>
        <begin position="955"/>
        <end position="995"/>
    </location>
</feature>
<feature type="compositionally biased region" description="Low complexity" evidence="2">
    <location>
        <begin position="1384"/>
        <end position="1397"/>
    </location>
</feature>
<keyword evidence="3" id="KW-0472">Membrane</keyword>
<reference evidence="4" key="2">
    <citation type="submission" date="2021-04" db="EMBL/GenBank/DDBJ databases">
        <authorList>
            <person name="Gilroy R."/>
        </authorList>
    </citation>
    <scope>NUCLEOTIDE SEQUENCE</scope>
    <source>
        <strain evidence="4">USASDec5-558</strain>
    </source>
</reference>
<feature type="compositionally biased region" description="Polar residues" evidence="2">
    <location>
        <begin position="1308"/>
        <end position="1329"/>
    </location>
</feature>
<evidence type="ECO:0000256" key="2">
    <source>
        <dbReference type="SAM" id="MobiDB-lite"/>
    </source>
</evidence>
<feature type="region of interest" description="Disordered" evidence="2">
    <location>
        <begin position="119"/>
        <end position="156"/>
    </location>
</feature>
<feature type="region of interest" description="Disordered" evidence="2">
    <location>
        <begin position="1640"/>
        <end position="1659"/>
    </location>
</feature>
<feature type="region of interest" description="Disordered" evidence="2">
    <location>
        <begin position="431"/>
        <end position="516"/>
    </location>
</feature>
<evidence type="ECO:0000313" key="5">
    <source>
        <dbReference type="Proteomes" id="UP000886829"/>
    </source>
</evidence>
<feature type="transmembrane region" description="Helical" evidence="3">
    <location>
        <begin position="74"/>
        <end position="99"/>
    </location>
</feature>
<feature type="compositionally biased region" description="Low complexity" evidence="2">
    <location>
        <begin position="965"/>
        <end position="977"/>
    </location>
</feature>
<feature type="compositionally biased region" description="Basic and acidic residues" evidence="2">
    <location>
        <begin position="1771"/>
        <end position="1783"/>
    </location>
</feature>
<protein>
    <submittedName>
        <fullName evidence="4">Uncharacterized protein</fullName>
    </submittedName>
</protein>
<organism evidence="4 5">
    <name type="scientific">Candidatus Anaerobiospirillum pullistercoris</name>
    <dbReference type="NCBI Taxonomy" id="2838452"/>
    <lineage>
        <taxon>Bacteria</taxon>
        <taxon>Pseudomonadati</taxon>
        <taxon>Pseudomonadota</taxon>
        <taxon>Gammaproteobacteria</taxon>
        <taxon>Aeromonadales</taxon>
        <taxon>Succinivibrionaceae</taxon>
        <taxon>Anaerobiospirillum</taxon>
    </lineage>
</organism>
<comment type="caution">
    <text evidence="4">The sequence shown here is derived from an EMBL/GenBank/DDBJ whole genome shotgun (WGS) entry which is preliminary data.</text>
</comment>
<evidence type="ECO:0000256" key="3">
    <source>
        <dbReference type="SAM" id="Phobius"/>
    </source>
</evidence>
<evidence type="ECO:0000313" key="4">
    <source>
        <dbReference type="EMBL" id="HIX57615.1"/>
    </source>
</evidence>
<feature type="region of interest" description="Disordered" evidence="2">
    <location>
        <begin position="256"/>
        <end position="296"/>
    </location>
</feature>
<feature type="compositionally biased region" description="Polar residues" evidence="2">
    <location>
        <begin position="1365"/>
        <end position="1382"/>
    </location>
</feature>
<gene>
    <name evidence="4" type="ORF">H9850_09130</name>
</gene>
<feature type="region of interest" description="Disordered" evidence="2">
    <location>
        <begin position="330"/>
        <end position="354"/>
    </location>
</feature>
<feature type="region of interest" description="Disordered" evidence="2">
    <location>
        <begin position="897"/>
        <end position="935"/>
    </location>
</feature>
<feature type="region of interest" description="Disordered" evidence="2">
    <location>
        <begin position="1307"/>
        <end position="1329"/>
    </location>
</feature>
<keyword evidence="3" id="KW-0812">Transmembrane</keyword>
<feature type="compositionally biased region" description="Polar residues" evidence="2">
    <location>
        <begin position="477"/>
        <end position="516"/>
    </location>
</feature>
<sequence length="1895" mass="194572">MIDYVASVDAILSYFGATLFVFGLLSCLWRRTFKFGVVTLLLANVPLAAAIAFPKKVVALLQDLGVDLEQLPPVNLGHLLGMGAAIIGFLFCFILFLLLTKPHKQTNYTEQGYSVIPEEITSSPKKRHSQSKRGRKGRNRSYDQEPQLDAQNSFANIDLRVDDKEPVLSADATARTAAAARASDSELADNQPIFPLNESEMAGSASPTYARPRNKKAVNRNRSLHLNSYDNPLNLRAARQQSQQQALADSLGEPTLNPAVFKRSQNPSFKGEPSLSLTDDLDLGATPAPRSSGATPQIYDLASESEPDLEQLQLAGSKVSDLLDVLEHSSHARKPSQGEHLQQAGAGTGEGGSFASMLNQARQDESLSLEEPIGTNAARNIEPAALVPEEDLPEPKPPRDAASAPSFAALTGVSPETSAAYEAASRLESAYPSEQLQASPVNGSDDSQAVSAEETSTSAQTIELQESAQEPDVAAPQEQTSSEQTAGQDGSVSPAQDQGQDQSTNTASSESSEGQSWQDNLELLHVWVTFQSHVKELFTHPENTNAYRRDLISYSFVLETEPPMQSRPLFSVEGFMDTASYVEHSRFTATFHENNLRSLLGERDPQPIRASNTENQPKEIKPATVQAALAAKATPSAVVPAAPNAAAASAAAAAAAAGVSPAMAQQLPAAMSQPSGHVEAAQAANAMGSAMGQAQQGGMAQDPVRSAALRGVATAAPVNAAPAANVAAANAAVAVSSSALAGASGAAKVAQSAVPATEKSAAAVPSGQNEVKALESSDAESDVLSDSVIPNVQSLDKISQNDFIGAGLTVAEALAQLGSDVITTASALEERNKQRAARQVAAGSMAQQSLRADRSQGQLMDTARDSAAVPNVSADELQESQAASLAVVTAAKRNAMEQQTLPANTGKSASAARAASSSANASQQDTTGTTKPRVGVFTAPGAQVAAAAAAAVENEQGLNRKAPKAAKTSTAATPLKSPNASLRSGLETGGSHTSNANADSDYVLLATLQTSAQDNAQARLESYLYQSAPLNINIPVAELNASSNNILGGGLVLTPAAPRNLMASGSSGLTISNAATGARTSVATTPVAAAPATASAAAPASAAAQAPAQKTASVAPVNAPQVKSAMAAPAPQQQHQEPVANTVDLQPTMASTGSGHIEISNAAAAPVLQIVGAGGGASSAATTLAAANTDSKPMTAPAPQSERSAMATKSGTMTKSVPAQGSLQLFSVATGKEVSVPEGGAAATTTANTVTASTSTTTTTAATTTGATSRTAASSTLTGRDLGILEKAKPQTSALVVRSAAGGETHVATVSESRSAVPVQPTTPDANTKIVTRAAPSAPLPENTEPVSAQVPLSALAVTKAPRTATANKAVQPSSGANNQPTGAKAVAPRASRRPAPVLTPVRPMSVSPSEVIDNKAKLLSTLKNRRRLQEQQAAAAAAAAAATAAANAAAQSKAQLAKGPAQAAVPAATATAAATTAKVPVSEAEIKAGTVIKNKVDNAANAIASANIDTAHDKAAKTTGQMLKAASRSGSITTENLHTVAISAPAPILSTAVSQEEAKEAVTTLQSHKLETVTTAAVATATNKPESKVTVSEASSGKELAPIKPVTASAAQAIEDQKVAAGTTTAIAITNTEQSSSVKTVKSEPIATESAPTEERPRKKLRLTVTERRARIEQAQKELDLEHSKQVAQAQAHAKAIAEAQAETQEAVTQMEKLAAQAQARVKAHLQSKAQLASQVQPKAQDPVIAVSAANNRSQAISQASSRPVQGKAVSEHETGDSEHQAKRSLKLNVRNRIRAAAEQEREVGATVGATVVATETTVIPAENAVVPAGADVSAMEQAFAADQAFKAEPRTVAEPSSEHVAIESNSEHVPSLLGRHVPQSLKKRLHPRSTRSS</sequence>
<reference evidence="4" key="1">
    <citation type="journal article" date="2021" name="PeerJ">
        <title>Extensive microbial diversity within the chicken gut microbiome revealed by metagenomics and culture.</title>
        <authorList>
            <person name="Gilroy R."/>
            <person name="Ravi A."/>
            <person name="Getino M."/>
            <person name="Pursley I."/>
            <person name="Horton D.L."/>
            <person name="Alikhan N.F."/>
            <person name="Baker D."/>
            <person name="Gharbi K."/>
            <person name="Hall N."/>
            <person name="Watson M."/>
            <person name="Adriaenssens E.M."/>
            <person name="Foster-Nyarko E."/>
            <person name="Jarju S."/>
            <person name="Secka A."/>
            <person name="Antonio M."/>
            <person name="Oren A."/>
            <person name="Chaudhuri R.R."/>
            <person name="La Ragione R."/>
            <person name="Hildebrand F."/>
            <person name="Pallen M.J."/>
        </authorList>
    </citation>
    <scope>NUCLEOTIDE SEQUENCE</scope>
    <source>
        <strain evidence="4">USASDec5-558</strain>
    </source>
</reference>
<feature type="region of interest" description="Disordered" evidence="2">
    <location>
        <begin position="1755"/>
        <end position="1785"/>
    </location>
</feature>
<feature type="region of interest" description="Disordered" evidence="2">
    <location>
        <begin position="196"/>
        <end position="228"/>
    </location>
</feature>
<feature type="compositionally biased region" description="Low complexity" evidence="2">
    <location>
        <begin position="1241"/>
        <end position="1274"/>
    </location>
</feature>
<feature type="coiled-coil region" evidence="1">
    <location>
        <begin position="1659"/>
        <end position="1722"/>
    </location>
</feature>
<feature type="region of interest" description="Disordered" evidence="2">
    <location>
        <begin position="844"/>
        <end position="864"/>
    </location>
</feature>
<feature type="region of interest" description="Disordered" evidence="2">
    <location>
        <begin position="1364"/>
        <end position="1410"/>
    </location>
</feature>
<feature type="compositionally biased region" description="Polar residues" evidence="2">
    <location>
        <begin position="1755"/>
        <end position="1765"/>
    </location>
</feature>
<feature type="compositionally biased region" description="Basic residues" evidence="2">
    <location>
        <begin position="124"/>
        <end position="139"/>
    </location>
</feature>
<feature type="compositionally biased region" description="Polar residues" evidence="2">
    <location>
        <begin position="432"/>
        <end position="468"/>
    </location>
</feature>
<accession>A0A9D1WEP0</accession>
<feature type="compositionally biased region" description="Basic residues" evidence="2">
    <location>
        <begin position="1883"/>
        <end position="1895"/>
    </location>
</feature>
<feature type="compositionally biased region" description="Basic and acidic residues" evidence="2">
    <location>
        <begin position="1851"/>
        <end position="1863"/>
    </location>
</feature>
<evidence type="ECO:0000256" key="1">
    <source>
        <dbReference type="SAM" id="Coils"/>
    </source>
</evidence>
<feature type="region of interest" description="Disordered" evidence="2">
    <location>
        <begin position="1851"/>
        <end position="1895"/>
    </location>
</feature>
<dbReference type="Proteomes" id="UP000886829">
    <property type="component" value="Unassembled WGS sequence"/>
</dbReference>
<proteinExistence type="predicted"/>
<keyword evidence="1" id="KW-0175">Coiled coil</keyword>
<keyword evidence="3" id="KW-1133">Transmembrane helix</keyword>